<sequence length="82" mass="9054">MKTYARIQQGIVAEIIPPMQYDADNPAGIALAWKLGDEVPIERRYTPDLVSTMVDITSVSPQPQQGWSYDGKVFTAPSTKTV</sequence>
<evidence type="ECO:0000313" key="1">
    <source>
        <dbReference type="EMBL" id="MEX3933257.1"/>
    </source>
</evidence>
<reference evidence="1" key="1">
    <citation type="submission" date="2024-07" db="EMBL/GenBank/DDBJ databases">
        <title>A survey of Mimosa microsymbionts across Brazilian biomes reveals a high diversity of Paraburkholderia nodulating endemic species, but also that Cupriavidus is common as a symbiont of widespread species.</title>
        <authorList>
            <person name="Rouws L."/>
            <person name="Barauna A."/>
            <person name="Beukes C."/>
            <person name="Rouws J.R.C."/>
            <person name="De Faria S.M."/>
            <person name="Gross E."/>
            <person name="Bueno Dos Reis Junior F."/>
            <person name="Simon M.F."/>
            <person name="Maluk M."/>
            <person name="Odee D.W."/>
            <person name="Kenicer G."/>
            <person name="Young J.P.W."/>
            <person name="Reis V.M."/>
            <person name="Zilli J."/>
            <person name="James E.K."/>
        </authorList>
    </citation>
    <scope>NUCLEOTIDE SEQUENCE</scope>
    <source>
        <strain evidence="1">EG181B</strain>
    </source>
</reference>
<gene>
    <name evidence="1" type="ORF">AB4Y32_15890</name>
</gene>
<name>A0ACC6U113_9BURK</name>
<dbReference type="Proteomes" id="UP001558850">
    <property type="component" value="Unassembled WGS sequence"/>
</dbReference>
<comment type="caution">
    <text evidence="1">The sequence shown here is derived from an EMBL/GenBank/DDBJ whole genome shotgun (WGS) entry which is preliminary data.</text>
</comment>
<organism evidence="1 2">
    <name type="scientific">Paraburkholderia phymatum</name>
    <dbReference type="NCBI Taxonomy" id="148447"/>
    <lineage>
        <taxon>Bacteria</taxon>
        <taxon>Pseudomonadati</taxon>
        <taxon>Pseudomonadota</taxon>
        <taxon>Betaproteobacteria</taxon>
        <taxon>Burkholderiales</taxon>
        <taxon>Burkholderiaceae</taxon>
        <taxon>Paraburkholderia</taxon>
    </lineage>
</organism>
<keyword evidence="2" id="KW-1185">Reference proteome</keyword>
<evidence type="ECO:0000313" key="2">
    <source>
        <dbReference type="Proteomes" id="UP001558850"/>
    </source>
</evidence>
<accession>A0ACC6U113</accession>
<dbReference type="EMBL" id="JBFRCH010000007">
    <property type="protein sequence ID" value="MEX3933257.1"/>
    <property type="molecule type" value="Genomic_DNA"/>
</dbReference>
<protein>
    <submittedName>
        <fullName evidence="1">Uncharacterized protein</fullName>
    </submittedName>
</protein>
<proteinExistence type="predicted"/>